<dbReference type="RefSeq" id="WP_270040279.1">
    <property type="nucleotide sequence ID" value="NZ_JAPDOD010000009.1"/>
</dbReference>
<dbReference type="Proteomes" id="UP001149140">
    <property type="component" value="Unassembled WGS sequence"/>
</dbReference>
<dbReference type="SUPFAM" id="SSF46785">
    <property type="entry name" value="Winged helix' DNA-binding domain"/>
    <property type="match status" value="1"/>
</dbReference>
<dbReference type="InterPro" id="IPR036390">
    <property type="entry name" value="WH_DNA-bd_sf"/>
</dbReference>
<keyword evidence="3" id="KW-0238">DNA-binding</keyword>
<sequence>MELRRLRLLHEFSRRGTVAAVAEALSYSPSSVSVQLAELEREAGVPLLRRSGRTLELTPAGIRLAAHAASALTADEAVLAELAALTGTPRGRVRMTFVQTPALALLSSALRQLAETAPDLRVEVKHSETAPALADLRSRAVDLVVGIDYDPIPVPRHRDVDRRDLIREAVLLCIPPDHPLAAAPGPVSLAAFEDAAWAADFPGSGHRTALEHLCNRLGGYAPDIRHHTDDALILRALVASGQAVTILAAFIATATPQVAARPIAEGAVHRTIFTAVRASTADAPAVQAVREALQSAAVTATAGRDDVTLLET</sequence>
<reference evidence="6" key="1">
    <citation type="submission" date="2022-10" db="EMBL/GenBank/DDBJ databases">
        <title>The WGS of Solirubrobacter ginsenosidimutans DSM 21036.</title>
        <authorList>
            <person name="Jiang Z."/>
        </authorList>
    </citation>
    <scope>NUCLEOTIDE SEQUENCE</scope>
    <source>
        <strain evidence="6">DSM 21036</strain>
    </source>
</reference>
<dbReference type="PROSITE" id="PS50931">
    <property type="entry name" value="HTH_LYSR"/>
    <property type="match status" value="1"/>
</dbReference>
<keyword evidence="2" id="KW-0805">Transcription regulation</keyword>
<proteinExistence type="inferred from homology"/>
<name>A0A9X3MTR4_9ACTN</name>
<dbReference type="GO" id="GO:0003700">
    <property type="term" value="F:DNA-binding transcription factor activity"/>
    <property type="evidence" value="ECO:0007669"/>
    <property type="project" value="InterPro"/>
</dbReference>
<dbReference type="PANTHER" id="PTHR30346">
    <property type="entry name" value="TRANSCRIPTIONAL DUAL REGULATOR HCAR-RELATED"/>
    <property type="match status" value="1"/>
</dbReference>
<gene>
    <name evidence="6" type="ORF">OM076_12560</name>
</gene>
<evidence type="ECO:0000313" key="7">
    <source>
        <dbReference type="Proteomes" id="UP001149140"/>
    </source>
</evidence>
<dbReference type="GO" id="GO:0032993">
    <property type="term" value="C:protein-DNA complex"/>
    <property type="evidence" value="ECO:0007669"/>
    <property type="project" value="TreeGrafter"/>
</dbReference>
<evidence type="ECO:0000256" key="2">
    <source>
        <dbReference type="ARBA" id="ARBA00023015"/>
    </source>
</evidence>
<dbReference type="SUPFAM" id="SSF53850">
    <property type="entry name" value="Periplasmic binding protein-like II"/>
    <property type="match status" value="1"/>
</dbReference>
<organism evidence="6 7">
    <name type="scientific">Solirubrobacter ginsenosidimutans</name>
    <dbReference type="NCBI Taxonomy" id="490573"/>
    <lineage>
        <taxon>Bacteria</taxon>
        <taxon>Bacillati</taxon>
        <taxon>Actinomycetota</taxon>
        <taxon>Thermoleophilia</taxon>
        <taxon>Solirubrobacterales</taxon>
        <taxon>Solirubrobacteraceae</taxon>
        <taxon>Solirubrobacter</taxon>
    </lineage>
</organism>
<dbReference type="Gene3D" id="3.40.190.10">
    <property type="entry name" value="Periplasmic binding protein-like II"/>
    <property type="match status" value="2"/>
</dbReference>
<dbReference type="EMBL" id="JAPDOD010000009">
    <property type="protein sequence ID" value="MDA0161103.1"/>
    <property type="molecule type" value="Genomic_DNA"/>
</dbReference>
<accession>A0A9X3MTR4</accession>
<comment type="caution">
    <text evidence="6">The sequence shown here is derived from an EMBL/GenBank/DDBJ whole genome shotgun (WGS) entry which is preliminary data.</text>
</comment>
<dbReference type="PANTHER" id="PTHR30346:SF29">
    <property type="entry name" value="LYSR SUBSTRATE-BINDING"/>
    <property type="match status" value="1"/>
</dbReference>
<evidence type="ECO:0000256" key="3">
    <source>
        <dbReference type="ARBA" id="ARBA00023125"/>
    </source>
</evidence>
<evidence type="ECO:0000259" key="5">
    <source>
        <dbReference type="PROSITE" id="PS50931"/>
    </source>
</evidence>
<dbReference type="Gene3D" id="1.10.10.10">
    <property type="entry name" value="Winged helix-like DNA-binding domain superfamily/Winged helix DNA-binding domain"/>
    <property type="match status" value="1"/>
</dbReference>
<dbReference type="GO" id="GO:0003677">
    <property type="term" value="F:DNA binding"/>
    <property type="evidence" value="ECO:0007669"/>
    <property type="project" value="UniProtKB-KW"/>
</dbReference>
<dbReference type="InterPro" id="IPR005119">
    <property type="entry name" value="LysR_subst-bd"/>
</dbReference>
<evidence type="ECO:0000313" key="6">
    <source>
        <dbReference type="EMBL" id="MDA0161103.1"/>
    </source>
</evidence>
<keyword evidence="7" id="KW-1185">Reference proteome</keyword>
<feature type="domain" description="HTH lysR-type" evidence="5">
    <location>
        <begin position="1"/>
        <end position="58"/>
    </location>
</feature>
<evidence type="ECO:0000256" key="1">
    <source>
        <dbReference type="ARBA" id="ARBA00009437"/>
    </source>
</evidence>
<protein>
    <submittedName>
        <fullName evidence="6">LysR family transcriptional regulator</fullName>
    </submittedName>
</protein>
<dbReference type="InterPro" id="IPR000847">
    <property type="entry name" value="LysR_HTH_N"/>
</dbReference>
<dbReference type="InterPro" id="IPR036388">
    <property type="entry name" value="WH-like_DNA-bd_sf"/>
</dbReference>
<dbReference type="AlphaFoldDB" id="A0A9X3MTR4"/>
<evidence type="ECO:0000256" key="4">
    <source>
        <dbReference type="ARBA" id="ARBA00023163"/>
    </source>
</evidence>
<keyword evidence="4" id="KW-0804">Transcription</keyword>
<dbReference type="Pfam" id="PF00126">
    <property type="entry name" value="HTH_1"/>
    <property type="match status" value="1"/>
</dbReference>
<comment type="similarity">
    <text evidence="1">Belongs to the LysR transcriptional regulatory family.</text>
</comment>
<dbReference type="Pfam" id="PF03466">
    <property type="entry name" value="LysR_substrate"/>
    <property type="match status" value="1"/>
</dbReference>